<evidence type="ECO:0000313" key="5">
    <source>
        <dbReference type="Proteomes" id="UP000250572"/>
    </source>
</evidence>
<evidence type="ECO:0000256" key="2">
    <source>
        <dbReference type="SAM" id="Phobius"/>
    </source>
</evidence>
<reference evidence="4 5" key="1">
    <citation type="journal article" date="2018" name="G3 (Bethesda)">
        <title>A High-Quality Reference Genome for the Invasive Mosquitofish Gambusia affinis Using a Chicago Library.</title>
        <authorList>
            <person name="Hoffberg S.L."/>
            <person name="Troendle N.J."/>
            <person name="Glenn T.C."/>
            <person name="Mahmud O."/>
            <person name="Louha S."/>
            <person name="Chalopin D."/>
            <person name="Bennetzen J.L."/>
            <person name="Mauricio R."/>
        </authorList>
    </citation>
    <scope>NUCLEOTIDE SEQUENCE [LARGE SCALE GENOMIC DNA]</scope>
    <source>
        <strain evidence="4">NE01/NJP1002.9</strain>
        <tissue evidence="4">Muscle</tissue>
    </source>
</reference>
<keyword evidence="2" id="KW-0812">Transmembrane</keyword>
<feature type="compositionally biased region" description="Basic and acidic residues" evidence="1">
    <location>
        <begin position="633"/>
        <end position="649"/>
    </location>
</feature>
<comment type="caution">
    <text evidence="4">The sequence shown here is derived from an EMBL/GenBank/DDBJ whole genome shotgun (WGS) entry which is preliminary data.</text>
</comment>
<feature type="region of interest" description="Disordered" evidence="1">
    <location>
        <begin position="725"/>
        <end position="783"/>
    </location>
</feature>
<feature type="region of interest" description="Disordered" evidence="1">
    <location>
        <begin position="492"/>
        <end position="707"/>
    </location>
</feature>
<proteinExistence type="predicted"/>
<dbReference type="EMBL" id="NHOQ01001971">
    <property type="protein sequence ID" value="PWA20395.1"/>
    <property type="molecule type" value="Genomic_DNA"/>
</dbReference>
<dbReference type="Proteomes" id="UP000250572">
    <property type="component" value="Unassembled WGS sequence"/>
</dbReference>
<dbReference type="PROSITE" id="PS50835">
    <property type="entry name" value="IG_LIKE"/>
    <property type="match status" value="1"/>
</dbReference>
<keyword evidence="2" id="KW-1133">Transmembrane helix</keyword>
<feature type="compositionally biased region" description="Polar residues" evidence="1">
    <location>
        <begin position="727"/>
        <end position="737"/>
    </location>
</feature>
<gene>
    <name evidence="4" type="ORF">CCH79_00003814</name>
</gene>
<evidence type="ECO:0000313" key="4">
    <source>
        <dbReference type="EMBL" id="PWA20395.1"/>
    </source>
</evidence>
<protein>
    <recommendedName>
        <fullName evidence="3">Ig-like domain-containing protein</fullName>
    </recommendedName>
</protein>
<accession>A0A315VAK7</accession>
<feature type="domain" description="Ig-like" evidence="3">
    <location>
        <begin position="304"/>
        <end position="377"/>
    </location>
</feature>
<organism evidence="4 5">
    <name type="scientific">Gambusia affinis</name>
    <name type="common">Western mosquitofish</name>
    <name type="synonym">Heterandria affinis</name>
    <dbReference type="NCBI Taxonomy" id="33528"/>
    <lineage>
        <taxon>Eukaryota</taxon>
        <taxon>Metazoa</taxon>
        <taxon>Chordata</taxon>
        <taxon>Craniata</taxon>
        <taxon>Vertebrata</taxon>
        <taxon>Euteleostomi</taxon>
        <taxon>Actinopterygii</taxon>
        <taxon>Neopterygii</taxon>
        <taxon>Teleostei</taxon>
        <taxon>Neoteleostei</taxon>
        <taxon>Acanthomorphata</taxon>
        <taxon>Ovalentaria</taxon>
        <taxon>Atherinomorphae</taxon>
        <taxon>Cyprinodontiformes</taxon>
        <taxon>Poeciliidae</taxon>
        <taxon>Poeciliinae</taxon>
        <taxon>Gambusia</taxon>
    </lineage>
</organism>
<evidence type="ECO:0000259" key="3">
    <source>
        <dbReference type="PROSITE" id="PS50835"/>
    </source>
</evidence>
<name>A0A315VAK7_GAMAF</name>
<keyword evidence="2" id="KW-0472">Membrane</keyword>
<feature type="compositionally biased region" description="Acidic residues" evidence="1">
    <location>
        <begin position="650"/>
        <end position="672"/>
    </location>
</feature>
<keyword evidence="5" id="KW-1185">Reference proteome</keyword>
<feature type="compositionally biased region" description="Polar residues" evidence="1">
    <location>
        <begin position="510"/>
        <end position="526"/>
    </location>
</feature>
<dbReference type="STRING" id="33528.ENSGAFP00000016858"/>
<feature type="transmembrane region" description="Helical" evidence="2">
    <location>
        <begin position="397"/>
        <end position="418"/>
    </location>
</feature>
<evidence type="ECO:0000256" key="1">
    <source>
        <dbReference type="SAM" id="MobiDB-lite"/>
    </source>
</evidence>
<feature type="compositionally biased region" description="Basic and acidic residues" evidence="1">
    <location>
        <begin position="691"/>
        <end position="707"/>
    </location>
</feature>
<feature type="compositionally biased region" description="Basic and acidic residues" evidence="1">
    <location>
        <begin position="738"/>
        <end position="759"/>
    </location>
</feature>
<dbReference type="InterPro" id="IPR007110">
    <property type="entry name" value="Ig-like_dom"/>
</dbReference>
<dbReference type="AlphaFoldDB" id="A0A315VAK7"/>
<sequence>MALAGLLLPKNKSLLLLHSELVMKILQYSRNQENNVLKIPLQNGLKHVINPACIVQSSVSLLQDSQCLLRDSRNLEGRAWLISEGLWPNPESRGNQDSSVQSYIGLMELQTQPSSTNLEGTAGTLLQPPVHFDCSMSPLDTCTALETSFQGDSNVRRNKEVAVAYPGMQSTSGAFRAICVQAFPGEVSFIRTKTNLRDRSVPLCIFYRLPYLSDPVVPLMYQQDKVCRFPVYRCWLDQICAQTGSSGVPQRLHTARMYHYTYGRKSVQVWRSNQKDREVAVTSHCLDRSVISENAKAPTDYKMVRQGQSLMLNCTYNCSSGFVRGSWRTESDISPCNTTKSNGSLCTVSICLSNISTQDTAENYSCYTEDTEDPTLTKTTVHTIFLRLQGQFNVMKVLAAVTVTVAMVLAALAVFLCVNRNKPIWKGRGTLSTQSEKITLRIPPPDNDGDTEVPYADIMITVRGVSTPELTKVGYLGTGEWRGDEPRCHLQASRSADRLHVPQPREVSRKMSTNSEYATVSHANETATEEADVSKEKPSESQTEEEPSHSVEEAALSTEHLPISDITDSAEGPQDEETDLQHAEQPSEADEQSGIDKAEPSQIIGLDSEVDDNLLHLSLIQVEPDNETSDVSEGERSEYDPSEEWKDQEHEEEDQPVDALEEQETVGSEEEPLQSLLHLTLLVEPSPSEPGETKTLEGDIRQEDTYSAEKTETITTQLEENAVELPANQNEIQPDTQQEAKDEAQREKEITETESEGKIAETQGLQRSVGGRTSWDQRDGEDC</sequence>